<evidence type="ECO:0000256" key="6">
    <source>
        <dbReference type="ARBA" id="ARBA00023125"/>
    </source>
</evidence>
<dbReference type="InterPro" id="IPR017930">
    <property type="entry name" value="Myb_dom"/>
</dbReference>
<dbReference type="Gene3D" id="1.20.58.1880">
    <property type="match status" value="1"/>
</dbReference>
<feature type="compositionally biased region" description="Basic and acidic residues" evidence="8">
    <location>
        <begin position="692"/>
        <end position="707"/>
    </location>
</feature>
<evidence type="ECO:0000259" key="9">
    <source>
        <dbReference type="PROSITE" id="PS50090"/>
    </source>
</evidence>
<evidence type="ECO:0000256" key="2">
    <source>
        <dbReference type="ARBA" id="ARBA00022723"/>
    </source>
</evidence>
<feature type="region of interest" description="Disordered" evidence="8">
    <location>
        <begin position="835"/>
        <end position="856"/>
    </location>
</feature>
<feature type="compositionally biased region" description="Basic residues" evidence="8">
    <location>
        <begin position="521"/>
        <end position="533"/>
    </location>
</feature>
<dbReference type="Proteomes" id="UP000225706">
    <property type="component" value="Unassembled WGS sequence"/>
</dbReference>
<feature type="compositionally biased region" description="Acidic residues" evidence="8">
    <location>
        <begin position="2073"/>
        <end position="2088"/>
    </location>
</feature>
<dbReference type="InterPro" id="IPR031557">
    <property type="entry name" value="N-CoR_GPS2_interact"/>
</dbReference>
<feature type="compositionally biased region" description="Basic and acidic residues" evidence="8">
    <location>
        <begin position="1228"/>
        <end position="1247"/>
    </location>
</feature>
<evidence type="ECO:0000313" key="13">
    <source>
        <dbReference type="Proteomes" id="UP000225706"/>
    </source>
</evidence>
<feature type="compositionally biased region" description="Low complexity" evidence="8">
    <location>
        <begin position="734"/>
        <end position="746"/>
    </location>
</feature>
<evidence type="ECO:0000256" key="7">
    <source>
        <dbReference type="ARBA" id="ARBA00023242"/>
    </source>
</evidence>
<dbReference type="GO" id="GO:0003677">
    <property type="term" value="F:DNA binding"/>
    <property type="evidence" value="ECO:0007669"/>
    <property type="project" value="UniProtKB-KW"/>
</dbReference>
<dbReference type="SUPFAM" id="SSF46689">
    <property type="entry name" value="Homeodomain-like"/>
    <property type="match status" value="2"/>
</dbReference>
<feature type="compositionally biased region" description="Acidic residues" evidence="8">
    <location>
        <begin position="2651"/>
        <end position="2675"/>
    </location>
</feature>
<feature type="region of interest" description="Disordered" evidence="8">
    <location>
        <begin position="196"/>
        <end position="306"/>
    </location>
</feature>
<feature type="compositionally biased region" description="Low complexity" evidence="8">
    <location>
        <begin position="2770"/>
        <end position="2788"/>
    </location>
</feature>
<proteinExistence type="inferred from homology"/>
<dbReference type="GO" id="GO:0008270">
    <property type="term" value="F:zinc ion binding"/>
    <property type="evidence" value="ECO:0007669"/>
    <property type="project" value="UniProtKB-KW"/>
</dbReference>
<feature type="compositionally biased region" description="Basic and acidic residues" evidence="8">
    <location>
        <begin position="2152"/>
        <end position="2175"/>
    </location>
</feature>
<keyword evidence="6" id="KW-0238">DNA-binding</keyword>
<evidence type="ECO:0000256" key="3">
    <source>
        <dbReference type="ARBA" id="ARBA00022771"/>
    </source>
</evidence>
<feature type="region of interest" description="Disordered" evidence="8">
    <location>
        <begin position="675"/>
        <end position="750"/>
    </location>
</feature>
<dbReference type="OrthoDB" id="5973091at2759"/>
<dbReference type="CDD" id="cd00167">
    <property type="entry name" value="SANT"/>
    <property type="match status" value="2"/>
</dbReference>
<dbReference type="Pfam" id="PF00249">
    <property type="entry name" value="Myb_DNA-binding"/>
    <property type="match status" value="1"/>
</dbReference>
<feature type="region of interest" description="Disordered" evidence="8">
    <location>
        <begin position="2524"/>
        <end position="2751"/>
    </location>
</feature>
<dbReference type="Pfam" id="PF15784">
    <property type="entry name" value="GPS2_interact"/>
    <property type="match status" value="1"/>
</dbReference>
<feature type="compositionally biased region" description="Polar residues" evidence="8">
    <location>
        <begin position="2285"/>
        <end position="2308"/>
    </location>
</feature>
<keyword evidence="7" id="KW-0539">Nucleus</keyword>
<keyword evidence="12" id="KW-0675">Receptor</keyword>
<gene>
    <name evidence="12" type="primary">Ncor1</name>
    <name evidence="12" type="ORF">AWC38_SpisGene21710</name>
</gene>
<feature type="region of interest" description="Disordered" evidence="8">
    <location>
        <begin position="1999"/>
        <end position="2023"/>
    </location>
</feature>
<feature type="region of interest" description="Disordered" evidence="8">
    <location>
        <begin position="958"/>
        <end position="979"/>
    </location>
</feature>
<feature type="compositionally biased region" description="Low complexity" evidence="8">
    <location>
        <begin position="583"/>
        <end position="598"/>
    </location>
</feature>
<feature type="region of interest" description="Disordered" evidence="8">
    <location>
        <begin position="2354"/>
        <end position="2386"/>
    </location>
</feature>
<dbReference type="SMART" id="SM00717">
    <property type="entry name" value="SANT"/>
    <property type="match status" value="2"/>
</dbReference>
<evidence type="ECO:0000256" key="4">
    <source>
        <dbReference type="ARBA" id="ARBA00022833"/>
    </source>
</evidence>
<dbReference type="PANTHER" id="PTHR13992">
    <property type="entry name" value="NUCLEAR RECEPTOR CO-REPRESSOR RELATED NCOR"/>
    <property type="match status" value="1"/>
</dbReference>
<feature type="compositionally biased region" description="Basic and acidic residues" evidence="8">
    <location>
        <begin position="1841"/>
        <end position="1850"/>
    </location>
</feature>
<feature type="compositionally biased region" description="Basic and acidic residues" evidence="8">
    <location>
        <begin position="67"/>
        <end position="89"/>
    </location>
</feature>
<feature type="compositionally biased region" description="Polar residues" evidence="8">
    <location>
        <begin position="1019"/>
        <end position="1038"/>
    </location>
</feature>
<evidence type="ECO:0000313" key="12">
    <source>
        <dbReference type="EMBL" id="PFX14160.1"/>
    </source>
</evidence>
<dbReference type="PROSITE" id="PS51294">
    <property type="entry name" value="HTH_MYB"/>
    <property type="match status" value="1"/>
</dbReference>
<sequence>MSRGPPHRSSSYGYYGGPPYKRQRRLSDEDVGPPSGANYGPATYYDPPYVRHQEVGLGDYNDFSSISDKDIKMEREGSKKEFEKSELQTKKWQTSSEGSGYSTSAPSSPHSRVSPKISPRLSPRVGPTTPPCSTSQLTLVPVSSSGQDQSKASSPSFSDEAASFSRHPSLQVVCTTSSSQSLKMYGAAVHEKIRDSTGQPALISPSASGPQKDFYLGPTIEAVSPSAPGSEGQSEEKKAMTEDTSDLMSKDELLRGMEKVDSEITQVEQQINNLKKKQKQLEEEASKQPSEPPEEELPPPKPKPKSIIQKIYEENKKKAETAEARLVKLSLPLPGGKNRQLCKEYKTLKLAWLKKIERNENNPRRKQKETKLREIYEKVFPEIRKQREQTERFARMGSRSNWGIVARSEAEFNEIVDNLNEQEANERHMRTLAVEPPPLLDKDERRVKFINSNGLIRDPLAALNERKHKNIWTEKERKIFKDKFIHNPKDFDFISSFLPGKSVGDCILFYYQTKKKEHYKQLSRRHNFKKRRRDQFGSSREGAPTNKSRGGISESSTKGGFEGGDDSGEITNSADESEEEHLPSAVTTAPVTAPTPSVRYTGRPDHPVETSRWSEKEIAIALQGLRECGRDWEAIARRVITKTGAQCKNFYFNYKKKMHLEALVAEHEATKMLRVQQPHPHKQPQPQPHPNPQEHHKDSPSTTQRRESHLKHTLAQQPSDDYNSRSSDPHNKPSSASSNSNIASTSGKESTSVFVSAVNTAVGPLKEPTTTSPVASSISNLQRIVPSHSPHLPLTSSSSTLFMPTPGVIASIGRASPNVGTGQPHQVFIRHPIPEYSKPESTRSSRSPQPETIFSGIVYPRPVGPRVLQSDLSHLRAPYLVSTRPGYVHPDSHPIHHGSATPKSIAYSTDPLHTATLHASSSSSPSITYSNKGVLHPGSSHPIMAHAGISLTTKSHVGSVYGHSSHPSEPGQTPTSSILFAPSVPSVGVINTLALSRPASHSPVPVVSQTSSDQREKTPSQVPHSTERLTAQDSSVKPSYSYQGVARYEPSTASILQDASPEVVKKNPRIPESVSYTRDVPKPDVIVIEDDQKRRMEGFHQLDTGEGKQASSMLRMLASGGNGPTSSGDHIPPVTEPVRPQSLPLSSGDRIISHTDLRSRKSATPPSNFAMRPQTLNPPPPLIQVPSSRDKKYITAHDLPPETSRLREGEAYHDRSRNVVQETSTVRDVPRRTHTPVDNRGGEREKRSVVVETVDLTSEREVSSASPVCPTAISPAIAQGSSSARAHLQAMARYASAETSSLEVTEKVGKKRKEETYLPPRYPDVKVNDYEQNEAIRKYKSGTICLSASRELPVGGEYSSQVYGLMPMSASHQPLAHSLPHAAGTSTPPPYGYPFHMGHPVGSLPHHPEQRFLVPVGVPVRELLPHSVNGEDLPSHLKLSGAFPHHYPQGAAYCPASLRTVVPTYPPMSVYGHPYPVPLGEERRVVHHSLEGPGRRHNEISEQELANPFVVKQQRHMYAPGMVEKVVSSGELPKFPLPSRSPKESAPRSNPLSPEMKLKTPAHSEEAKTVSPPTSSYLSRIPSRPASVSEMRNRAAVIPELADTEGSVQKFPDPQPVVIIPTREDPHGEKTATLTEEEFVKETKHLSKEDKAGSSVESSPMAAFATLVDVAAAARKVDVPAGEHLPQKEAIDVRVSPPVRQGGHSIASHMRVKSPPSPSRTSPGASTPRYGITTGLVPKPPPLMPITGMRPLQEGSSSSTTPISVSITSHGTGLVSRSPSKLTSPPDVRSTRASVSPDGPPPLIPHTVISPTSSSASQGLNSKGPPPLIKGFASTVAMDLRSPERVDNSRKTASNQDNVVTLKRPDQEPTPSDKPFTRSVQNMEPDVQRKVGQHLQESSQTSSHQISDNTAKKPSSLPQSVRPPQVRTIFETTNYLDSTHAELQHPSRHHLNPSQPPFAGMYKAGDCPPVTRPSNVVLTEITQRVGFYADEMRRSWARKDTESVESAQPPLQSDHLFLRQDPAENVDQRIKQSWRAKRFPYQQSQSVSSDEDLVPLQRGLCAQVPISHGSGSETEEGDEGDVETEDEVPPVHPRILALTRRSSQGHSQSSYYEPSDSETLSAEESENLPESSDEMLSSSTMKPCTQSIDSSEVDKPANHDSFFHDKNRPDTDHSSNDSPLFKPSSSEVSSDNKDVEIDKTVSNCDDRQESVAPEDVVTSSKPRSEELLNVKRDDSSAYSPTTSSSLVAATKPLPGPDPSAEKGEINVTSGNEFHRESDVFEQENCKPSQSSPSTAVENNSLGALPEQTLSSINKDDVVVVESSEDVKVGSSETDRATDLSQFESPELETFQEIPDSSANLSPDGGEVSTLEKNGNVEGDNIGDDSVILEPDENASTTVKPGLTQPSEVTSIVTDIRSVSPSPLEPGEDNYVCPGASETASNKVVSTLSDQENEEYESNETSEADAFEKPPTTGHGFLAEPDTYSSPSDTNHPEISSAIDCVSDDNEQVSYSTFVGVFVPLQGEVASPDVRSGGSTQVPSDEGSVCDEVSADKEVEDTEQTSFPKEEPSDVLSPNEETHHTDDTLSDGEIPPSQESSQSEDEPLSSEDKPLSNKASPLFHGEPMTTPQSTKHPETTTKTANRDQIPSQSKESEDDDQLSEGEIRESEDEPTTEPYEESSSSNANPVSSSLIGNGGDTCSVPDRVSSSQEATSRTECYINMIPISPAPPESPSHPSRGDRTSPLPPWPFTESHHPSVVSLAARMTFPYSSLSLNVGSASSSARSSPVPHSFAVNLAPGSSPSSSSLLLRPQEPAPLLSDSYEPLSDDEDEMADTSTSRDEQDV</sequence>
<feature type="compositionally biased region" description="Polar residues" evidence="8">
    <location>
        <begin position="2100"/>
        <end position="2120"/>
    </location>
</feature>
<keyword evidence="2" id="KW-0479">Metal-binding</keyword>
<dbReference type="STRING" id="50429.A0A2B4RCC2"/>
<evidence type="ECO:0000256" key="5">
    <source>
        <dbReference type="ARBA" id="ARBA00023054"/>
    </source>
</evidence>
<feature type="compositionally biased region" description="Low complexity" evidence="8">
    <location>
        <begin position="7"/>
        <end position="20"/>
    </location>
</feature>
<comment type="similarity">
    <text evidence="1">Belongs to the N-CoR nuclear receptor corepressors family.</text>
</comment>
<dbReference type="PROSITE" id="PS50090">
    <property type="entry name" value="MYB_LIKE"/>
    <property type="match status" value="1"/>
</dbReference>
<feature type="compositionally biased region" description="Polar residues" evidence="8">
    <location>
        <begin position="1809"/>
        <end position="1821"/>
    </location>
</feature>
<feature type="domain" description="SANT" evidence="10">
    <location>
        <begin position="608"/>
        <end position="659"/>
    </location>
</feature>
<feature type="region of interest" description="Disordered" evidence="8">
    <location>
        <begin position="2064"/>
        <end position="2308"/>
    </location>
</feature>
<evidence type="ECO:0000256" key="1">
    <source>
        <dbReference type="ARBA" id="ARBA00010097"/>
    </source>
</evidence>
<evidence type="ECO:0000259" key="10">
    <source>
        <dbReference type="PROSITE" id="PS51293"/>
    </source>
</evidence>
<feature type="compositionally biased region" description="Polar residues" evidence="8">
    <location>
        <begin position="545"/>
        <end position="558"/>
    </location>
</feature>
<feature type="region of interest" description="Disordered" evidence="8">
    <location>
        <begin position="2417"/>
        <end position="2500"/>
    </location>
</feature>
<feature type="compositionally biased region" description="Polar residues" evidence="8">
    <location>
        <begin position="2624"/>
        <end position="2648"/>
    </location>
</feature>
<dbReference type="InterPro" id="IPR051571">
    <property type="entry name" value="N-CoR_corepressor"/>
</dbReference>
<keyword evidence="4" id="KW-0862">Zinc</keyword>
<feature type="compositionally biased region" description="Polar residues" evidence="8">
    <location>
        <begin position="714"/>
        <end position="726"/>
    </location>
</feature>
<feature type="region of interest" description="Disordered" evidence="8">
    <location>
        <begin position="1680"/>
        <end position="1924"/>
    </location>
</feature>
<dbReference type="PROSITE" id="PS51293">
    <property type="entry name" value="SANT"/>
    <property type="match status" value="2"/>
</dbReference>
<feature type="compositionally biased region" description="Polar residues" evidence="8">
    <location>
        <begin position="166"/>
        <end position="178"/>
    </location>
</feature>
<feature type="compositionally biased region" description="Low complexity" evidence="8">
    <location>
        <begin position="143"/>
        <end position="156"/>
    </location>
</feature>
<feature type="compositionally biased region" description="Polar residues" evidence="8">
    <location>
        <begin position="90"/>
        <end position="111"/>
    </location>
</feature>
<evidence type="ECO:0000259" key="11">
    <source>
        <dbReference type="PROSITE" id="PS51294"/>
    </source>
</evidence>
<dbReference type="GO" id="GO:0032991">
    <property type="term" value="C:protein-containing complex"/>
    <property type="evidence" value="ECO:0007669"/>
    <property type="project" value="UniProtKB-ARBA"/>
</dbReference>
<feature type="compositionally biased region" description="Basic and acidic residues" evidence="8">
    <location>
        <begin position="248"/>
        <end position="262"/>
    </location>
</feature>
<dbReference type="EMBL" id="LSMT01000829">
    <property type="protein sequence ID" value="PFX14160.1"/>
    <property type="molecule type" value="Genomic_DNA"/>
</dbReference>
<dbReference type="GO" id="GO:0005654">
    <property type="term" value="C:nucleoplasm"/>
    <property type="evidence" value="ECO:0007669"/>
    <property type="project" value="UniProtKB-ARBA"/>
</dbReference>
<feature type="compositionally biased region" description="Polar residues" evidence="8">
    <location>
        <begin position="2703"/>
        <end position="2713"/>
    </location>
</feature>
<feature type="compositionally biased region" description="Low complexity" evidence="8">
    <location>
        <begin position="958"/>
        <end position="968"/>
    </location>
</feature>
<keyword evidence="5" id="KW-0175">Coiled coil</keyword>
<feature type="compositionally biased region" description="Acidic residues" evidence="8">
    <location>
        <begin position="2450"/>
        <end position="2464"/>
    </location>
</feature>
<keyword evidence="13" id="KW-1185">Reference proteome</keyword>
<feature type="compositionally biased region" description="Low complexity" evidence="8">
    <location>
        <begin position="2797"/>
        <end position="2806"/>
    </location>
</feature>
<feature type="region of interest" description="Disordered" evidence="8">
    <location>
        <begin position="521"/>
        <end position="612"/>
    </location>
</feature>
<feature type="compositionally biased region" description="Polar residues" evidence="8">
    <location>
        <begin position="131"/>
        <end position="142"/>
    </location>
</feature>
<feature type="compositionally biased region" description="Low complexity" evidence="8">
    <location>
        <begin position="2676"/>
        <end position="2688"/>
    </location>
</feature>
<feature type="compositionally biased region" description="Basic and acidic residues" evidence="8">
    <location>
        <begin position="1556"/>
        <end position="1568"/>
    </location>
</feature>
<feature type="region of interest" description="Disordered" evidence="8">
    <location>
        <begin position="998"/>
        <end position="1038"/>
    </location>
</feature>
<dbReference type="Gene3D" id="1.10.10.60">
    <property type="entry name" value="Homeodomain-like"/>
    <property type="match status" value="1"/>
</dbReference>
<feature type="compositionally biased region" description="Polar residues" evidence="8">
    <location>
        <begin position="2134"/>
        <end position="2150"/>
    </location>
</feature>
<feature type="region of interest" description="Disordered" evidence="8">
    <location>
        <begin position="2770"/>
        <end position="2841"/>
    </location>
</feature>
<name>A0A2B4RCC2_STYPI</name>
<feature type="compositionally biased region" description="Polar residues" evidence="8">
    <location>
        <begin position="2482"/>
        <end position="2493"/>
    </location>
</feature>
<feature type="compositionally biased region" description="Polar residues" evidence="8">
    <location>
        <begin position="2437"/>
        <end position="2449"/>
    </location>
</feature>
<protein>
    <submittedName>
        <fullName evidence="12">Nuclear receptor corepressor 1</fullName>
    </submittedName>
</protein>
<dbReference type="FunFam" id="1.10.10.60:FF:000012">
    <property type="entry name" value="Metastasis-associated 1 family, member 3"/>
    <property type="match status" value="1"/>
</dbReference>
<feature type="domain" description="SANT" evidence="10">
    <location>
        <begin position="467"/>
        <end position="518"/>
    </location>
</feature>
<dbReference type="GO" id="GO:0006357">
    <property type="term" value="P:regulation of transcription by RNA polymerase II"/>
    <property type="evidence" value="ECO:0007669"/>
    <property type="project" value="TreeGrafter"/>
</dbReference>
<feature type="compositionally biased region" description="Polar residues" evidence="8">
    <location>
        <begin position="1895"/>
        <end position="1919"/>
    </location>
</feature>
<feature type="region of interest" description="Disordered" evidence="8">
    <location>
        <begin position="1534"/>
        <end position="1586"/>
    </location>
</feature>
<feature type="region of interest" description="Disordered" evidence="8">
    <location>
        <begin position="1"/>
        <end position="178"/>
    </location>
</feature>
<organism evidence="12 13">
    <name type="scientific">Stylophora pistillata</name>
    <name type="common">Smooth cauliflower coral</name>
    <dbReference type="NCBI Taxonomy" id="50429"/>
    <lineage>
        <taxon>Eukaryota</taxon>
        <taxon>Metazoa</taxon>
        <taxon>Cnidaria</taxon>
        <taxon>Anthozoa</taxon>
        <taxon>Hexacorallia</taxon>
        <taxon>Scleractinia</taxon>
        <taxon>Astrocoeniina</taxon>
        <taxon>Pocilloporidae</taxon>
        <taxon>Stylophora</taxon>
    </lineage>
</organism>
<feature type="region of interest" description="Disordered" evidence="8">
    <location>
        <begin position="1221"/>
        <end position="1247"/>
    </location>
</feature>
<accession>A0A2B4RCC2</accession>
<evidence type="ECO:0000256" key="8">
    <source>
        <dbReference type="SAM" id="MobiDB-lite"/>
    </source>
</evidence>
<keyword evidence="3" id="KW-0863">Zinc-finger</keyword>
<feature type="region of interest" description="Disordered" evidence="8">
    <location>
        <begin position="1159"/>
        <end position="1181"/>
    </location>
</feature>
<feature type="compositionally biased region" description="Basic and acidic residues" evidence="8">
    <location>
        <begin position="602"/>
        <end position="612"/>
    </location>
</feature>
<dbReference type="InterPro" id="IPR017884">
    <property type="entry name" value="SANT_dom"/>
</dbReference>
<feature type="compositionally biased region" description="Basic and acidic residues" evidence="8">
    <location>
        <begin position="2222"/>
        <end position="2235"/>
    </location>
</feature>
<reference evidence="13" key="1">
    <citation type="journal article" date="2017" name="bioRxiv">
        <title>Comparative analysis of the genomes of Stylophora pistillata and Acropora digitifera provides evidence for extensive differences between species of corals.</title>
        <authorList>
            <person name="Voolstra C.R."/>
            <person name="Li Y."/>
            <person name="Liew Y.J."/>
            <person name="Baumgarten S."/>
            <person name="Zoccola D."/>
            <person name="Flot J.-F."/>
            <person name="Tambutte S."/>
            <person name="Allemand D."/>
            <person name="Aranda M."/>
        </authorList>
    </citation>
    <scope>NUCLEOTIDE SEQUENCE [LARGE SCALE GENOMIC DNA]</scope>
</reference>
<dbReference type="Gene3D" id="1.20.5.430">
    <property type="match status" value="1"/>
</dbReference>
<dbReference type="InterPro" id="IPR001005">
    <property type="entry name" value="SANT/Myb"/>
</dbReference>
<feature type="compositionally biased region" description="Acidic residues" evidence="8">
    <location>
        <begin position="2121"/>
        <end position="2133"/>
    </location>
</feature>
<dbReference type="GO" id="GO:0000785">
    <property type="term" value="C:chromatin"/>
    <property type="evidence" value="ECO:0007669"/>
    <property type="project" value="TreeGrafter"/>
</dbReference>
<dbReference type="InterPro" id="IPR009057">
    <property type="entry name" value="Homeodomain-like_sf"/>
</dbReference>
<feature type="compositionally biased region" description="Low complexity" evidence="8">
    <location>
        <begin position="1756"/>
        <end position="1769"/>
    </location>
</feature>
<dbReference type="PANTHER" id="PTHR13992:SF39">
    <property type="entry name" value="SMRTER, ISOFORM G"/>
    <property type="match status" value="1"/>
</dbReference>
<feature type="compositionally biased region" description="Low complexity" evidence="8">
    <location>
        <begin position="2236"/>
        <end position="2245"/>
    </location>
</feature>
<feature type="domain" description="Myb-like" evidence="9">
    <location>
        <begin position="605"/>
        <end position="655"/>
    </location>
</feature>
<feature type="domain" description="HTH myb-type" evidence="11">
    <location>
        <begin position="605"/>
        <end position="659"/>
    </location>
</feature>
<feature type="compositionally biased region" description="Basic and acidic residues" evidence="8">
    <location>
        <begin position="2190"/>
        <end position="2209"/>
    </location>
</feature>
<comment type="caution">
    <text evidence="12">The sequence shown here is derived from an EMBL/GenBank/DDBJ whole genome shotgun (WGS) entry which is preliminary data.</text>
</comment>